<dbReference type="Proteomes" id="UP000827872">
    <property type="component" value="Linkage Group LG02"/>
</dbReference>
<evidence type="ECO:0000313" key="1">
    <source>
        <dbReference type="EMBL" id="KAH8013154.1"/>
    </source>
</evidence>
<accession>A0ACB8G0G9</accession>
<organism evidence="1 2">
    <name type="scientific">Sphaerodactylus townsendi</name>
    <dbReference type="NCBI Taxonomy" id="933632"/>
    <lineage>
        <taxon>Eukaryota</taxon>
        <taxon>Metazoa</taxon>
        <taxon>Chordata</taxon>
        <taxon>Craniata</taxon>
        <taxon>Vertebrata</taxon>
        <taxon>Euteleostomi</taxon>
        <taxon>Lepidosauria</taxon>
        <taxon>Squamata</taxon>
        <taxon>Bifurcata</taxon>
        <taxon>Gekkota</taxon>
        <taxon>Sphaerodactylidae</taxon>
        <taxon>Sphaerodactylus</taxon>
    </lineage>
</organism>
<evidence type="ECO:0000313" key="2">
    <source>
        <dbReference type="Proteomes" id="UP000827872"/>
    </source>
</evidence>
<dbReference type="EMBL" id="CM037615">
    <property type="protein sequence ID" value="KAH8013154.1"/>
    <property type="molecule type" value="Genomic_DNA"/>
</dbReference>
<keyword evidence="2" id="KW-1185">Reference proteome</keyword>
<name>A0ACB8G0G9_9SAUR</name>
<protein>
    <submittedName>
        <fullName evidence="1">Uncharacterized protein</fullName>
    </submittedName>
</protein>
<comment type="caution">
    <text evidence="1">The sequence shown here is derived from an EMBL/GenBank/DDBJ whole genome shotgun (WGS) entry which is preliminary data.</text>
</comment>
<sequence>MNWERFRYYYIAFKAHETPVASKDSCVAILQKVKLDKWLLGKTKVFLKYYHVEQLNLCLREVIGRVVVMQAYTKGWLGARRYKKLKQKRANSAVAIQSAWRGYDARRKFKDIKTRRVGAAIHIQAGCIQTSGERALSEPGPADSTCQDAYYLRDFSQWGSKNVFGPQENAWNPTENKDPKE</sequence>
<gene>
    <name evidence="1" type="ORF">K3G42_012344</name>
</gene>
<reference evidence="1" key="1">
    <citation type="submission" date="2021-08" db="EMBL/GenBank/DDBJ databases">
        <title>The first chromosome-level gecko genome reveals the dynamic sex chromosomes of Neotropical dwarf geckos (Sphaerodactylidae: Sphaerodactylus).</title>
        <authorList>
            <person name="Pinto B.J."/>
            <person name="Keating S.E."/>
            <person name="Gamble T."/>
        </authorList>
    </citation>
    <scope>NUCLEOTIDE SEQUENCE</scope>
    <source>
        <strain evidence="1">TG3544</strain>
    </source>
</reference>
<proteinExistence type="predicted"/>